<feature type="signal peptide" evidence="1">
    <location>
        <begin position="1"/>
        <end position="23"/>
    </location>
</feature>
<protein>
    <recommendedName>
        <fullName evidence="4">Lipoprotein</fullName>
    </recommendedName>
</protein>
<evidence type="ECO:0000313" key="2">
    <source>
        <dbReference type="EMBL" id="MBD0379156.1"/>
    </source>
</evidence>
<evidence type="ECO:0008006" key="4">
    <source>
        <dbReference type="Google" id="ProtNLM"/>
    </source>
</evidence>
<dbReference type="RefSeq" id="WP_188172937.1">
    <property type="nucleotide sequence ID" value="NZ_JACVVD010000001.1"/>
</dbReference>
<sequence length="322" mass="35234">MSKKWLTLTVAAAISVTSLTACTDNTKIKETALLALDKQKEMKSYTFEGSTTLSISDALMKSANPLTNGLLSLVRESTIEWKGISNVDPLQYQADLKITPKGSSSPIEIPVLIKDSKMYFNMPALNKTTEEYYAIDLQQMSQNSKSPLTLDSLKNTSHLTTSVAGLIFSGTDAKWYKQEKNPVKLADGTTASSINLEVTSKNEKELNAILQTKMPELISLLQNNGLLTADKAEQLKKSPASAVQIHAPSKLILAIDGQGFIRDESLDINFSITTAEGKTAANHISLHQTYDAINQATALTKEVPKNIKNFDEILKLITPEKK</sequence>
<keyword evidence="1" id="KW-0732">Signal</keyword>
<dbReference type="PROSITE" id="PS51257">
    <property type="entry name" value="PROKAR_LIPOPROTEIN"/>
    <property type="match status" value="1"/>
</dbReference>
<organism evidence="2 3">
    <name type="scientific">Paenibacillus sedimenti</name>
    <dbReference type="NCBI Taxonomy" id="2770274"/>
    <lineage>
        <taxon>Bacteria</taxon>
        <taxon>Bacillati</taxon>
        <taxon>Bacillota</taxon>
        <taxon>Bacilli</taxon>
        <taxon>Bacillales</taxon>
        <taxon>Paenibacillaceae</taxon>
        <taxon>Paenibacillus</taxon>
    </lineage>
</organism>
<evidence type="ECO:0000256" key="1">
    <source>
        <dbReference type="SAM" id="SignalP"/>
    </source>
</evidence>
<evidence type="ECO:0000313" key="3">
    <source>
        <dbReference type="Proteomes" id="UP000650466"/>
    </source>
</evidence>
<accession>A0A926KLF2</accession>
<dbReference type="AlphaFoldDB" id="A0A926KLF2"/>
<feature type="chain" id="PRO_5036897441" description="Lipoprotein" evidence="1">
    <location>
        <begin position="24"/>
        <end position="322"/>
    </location>
</feature>
<proteinExistence type="predicted"/>
<name>A0A926KLF2_9BACL</name>
<dbReference type="Proteomes" id="UP000650466">
    <property type="component" value="Unassembled WGS sequence"/>
</dbReference>
<reference evidence="2" key="1">
    <citation type="submission" date="2020-09" db="EMBL/GenBank/DDBJ databases">
        <title>Draft Genome Sequence of Paenibacillus sp. WST5.</title>
        <authorList>
            <person name="Bao Z."/>
        </authorList>
    </citation>
    <scope>NUCLEOTIDE SEQUENCE</scope>
    <source>
        <strain evidence="2">WST5</strain>
    </source>
</reference>
<comment type="caution">
    <text evidence="2">The sequence shown here is derived from an EMBL/GenBank/DDBJ whole genome shotgun (WGS) entry which is preliminary data.</text>
</comment>
<gene>
    <name evidence="2" type="ORF">ICC18_03325</name>
</gene>
<dbReference type="EMBL" id="JACVVD010000001">
    <property type="protein sequence ID" value="MBD0379156.1"/>
    <property type="molecule type" value="Genomic_DNA"/>
</dbReference>
<keyword evidence="3" id="KW-1185">Reference proteome</keyword>